<proteinExistence type="predicted"/>
<keyword evidence="2" id="KW-1185">Reference proteome</keyword>
<organism evidence="1 2">
    <name type="scientific">Mycolicibacterium goodii</name>
    <name type="common">Mycobacterium goodii</name>
    <dbReference type="NCBI Taxonomy" id="134601"/>
    <lineage>
        <taxon>Bacteria</taxon>
        <taxon>Bacillati</taxon>
        <taxon>Actinomycetota</taxon>
        <taxon>Actinomycetes</taxon>
        <taxon>Mycobacteriales</taxon>
        <taxon>Mycobacteriaceae</taxon>
        <taxon>Mycolicibacterium</taxon>
    </lineage>
</organism>
<accession>A0ABS6HYK6</accession>
<evidence type="ECO:0000313" key="1">
    <source>
        <dbReference type="EMBL" id="MBU8827742.1"/>
    </source>
</evidence>
<dbReference type="EMBL" id="JAHBOM010000056">
    <property type="protein sequence ID" value="MBU8827742.1"/>
    <property type="molecule type" value="Genomic_DNA"/>
</dbReference>
<comment type="caution">
    <text evidence="1">The sequence shown here is derived from an EMBL/GenBank/DDBJ whole genome shotgun (WGS) entry which is preliminary data.</text>
</comment>
<dbReference type="Proteomes" id="UP000696413">
    <property type="component" value="Unassembled WGS sequence"/>
</dbReference>
<reference evidence="1 2" key="1">
    <citation type="submission" date="2021-05" db="EMBL/GenBank/DDBJ databases">
        <title>Draft Genome Sequences of Clinical Respiratory Isolates of Mycobacterium goodii Recovered in Ireland.</title>
        <authorList>
            <person name="Flanagan P.R."/>
            <person name="Mok S."/>
            <person name="Roycroft E."/>
            <person name="Rogers T.R."/>
            <person name="Fitzgibbon M."/>
        </authorList>
    </citation>
    <scope>NUCLEOTIDE SEQUENCE [LARGE SCALE GENOMIC DNA]</scope>
    <source>
        <strain evidence="1 2">14IE55</strain>
    </source>
</reference>
<evidence type="ECO:0000313" key="2">
    <source>
        <dbReference type="Proteomes" id="UP000696413"/>
    </source>
</evidence>
<dbReference type="RefSeq" id="WP_214311060.1">
    <property type="nucleotide sequence ID" value="NZ_JAHBOJ010000001.1"/>
</dbReference>
<sequence>MTARGMIPPVAQRRLHAAAGGVDEAPAELRAAVRAAWLAGGSVRAIAAELGKSTRTIQDWLDGFAPAPCGHRGCHISPVEQQAWAAVAAVLDDPDLGRVCDHAEPPGTESPDFRSPRHVVEVKELTSEPVREFAKACDKHLPQRHVPVPGLKHVWAVSADVSVAAASFKGRGGTPRANTMVDPLIGLVKDLEARGIQDVMEADTDTWKRLAKILGFYGDCAVLDTTAWAPGIVFTGALSSHARTLDLEYAVVAFLQQWLDSEQSKKGRDSLAGGTGVHVLALVPSRDGPAAGMLQTLMETHGEIPTTALQLPAEVDELIVVTSDEVLRFARNGGWSRCAAPAVSS</sequence>
<gene>
    <name evidence="1" type="ORF">KL859_33390</name>
</gene>
<protein>
    <submittedName>
        <fullName evidence="1">Helix-turn-helix domain containing protein</fullName>
    </submittedName>
</protein>
<name>A0ABS6HYK6_MYCGD</name>